<dbReference type="STRING" id="234267.Acid_4620"/>
<dbReference type="EMBL" id="CP000473">
    <property type="protein sequence ID" value="ABJ85579.1"/>
    <property type="molecule type" value="Genomic_DNA"/>
</dbReference>
<proteinExistence type="predicted"/>
<dbReference type="OrthoDB" id="7362006at2"/>
<name>Q01XN6_SOLUE</name>
<dbReference type="HOGENOM" id="CLU_170897_1_0_0"/>
<gene>
    <name evidence="1" type="ordered locus">Acid_4620</name>
</gene>
<protein>
    <submittedName>
        <fullName evidence="1">Uncharacterized protein</fullName>
    </submittedName>
</protein>
<dbReference type="InParanoid" id="Q01XN6"/>
<evidence type="ECO:0000313" key="1">
    <source>
        <dbReference type="EMBL" id="ABJ85579.1"/>
    </source>
</evidence>
<dbReference type="AlphaFoldDB" id="Q01XN6"/>
<organism evidence="1">
    <name type="scientific">Solibacter usitatus (strain Ellin6076)</name>
    <dbReference type="NCBI Taxonomy" id="234267"/>
    <lineage>
        <taxon>Bacteria</taxon>
        <taxon>Pseudomonadati</taxon>
        <taxon>Acidobacteriota</taxon>
        <taxon>Terriglobia</taxon>
        <taxon>Bryobacterales</taxon>
        <taxon>Solibacteraceae</taxon>
        <taxon>Candidatus Solibacter</taxon>
    </lineage>
</organism>
<dbReference type="KEGG" id="sus:Acid_4620"/>
<reference evidence="1" key="1">
    <citation type="submission" date="2006-10" db="EMBL/GenBank/DDBJ databases">
        <title>Complete sequence of Solibacter usitatus Ellin6076.</title>
        <authorList>
            <consortium name="US DOE Joint Genome Institute"/>
            <person name="Copeland A."/>
            <person name="Lucas S."/>
            <person name="Lapidus A."/>
            <person name="Barry K."/>
            <person name="Detter J.C."/>
            <person name="Glavina del Rio T."/>
            <person name="Hammon N."/>
            <person name="Israni S."/>
            <person name="Dalin E."/>
            <person name="Tice H."/>
            <person name="Pitluck S."/>
            <person name="Thompson L.S."/>
            <person name="Brettin T."/>
            <person name="Bruce D."/>
            <person name="Han C."/>
            <person name="Tapia R."/>
            <person name="Gilna P."/>
            <person name="Schmutz J."/>
            <person name="Larimer F."/>
            <person name="Land M."/>
            <person name="Hauser L."/>
            <person name="Kyrpides N."/>
            <person name="Mikhailova N."/>
            <person name="Janssen P.H."/>
            <person name="Kuske C.R."/>
            <person name="Richardson P."/>
        </authorList>
    </citation>
    <scope>NUCLEOTIDE SEQUENCE</scope>
    <source>
        <strain evidence="1">Ellin6076</strain>
    </source>
</reference>
<sequence>MNALTRELLVWVAARPRTYDETMDAWRSNCPRHSTWEDACIDGLVEVTDGEVRLTTAGSAAVRNFTSYSVSG</sequence>
<accession>Q01XN6</accession>